<keyword evidence="1" id="KW-0812">Transmembrane</keyword>
<dbReference type="EMBL" id="JAJHJB010000011">
    <property type="protein sequence ID" value="MCC5465727.1"/>
    <property type="molecule type" value="Genomic_DNA"/>
</dbReference>
<evidence type="ECO:0000313" key="3">
    <source>
        <dbReference type="EMBL" id="MCC5465727.1"/>
    </source>
</evidence>
<keyword evidence="4" id="KW-1185">Reference proteome</keyword>
<dbReference type="Pfam" id="PF04961">
    <property type="entry name" value="FTCD_C"/>
    <property type="match status" value="1"/>
</dbReference>
<evidence type="ECO:0000256" key="1">
    <source>
        <dbReference type="SAM" id="Phobius"/>
    </source>
</evidence>
<comment type="caution">
    <text evidence="3">The sequence shown here is derived from an EMBL/GenBank/DDBJ whole genome shotgun (WGS) entry which is preliminary data.</text>
</comment>
<gene>
    <name evidence="3" type="ORF">LMF89_10205</name>
</gene>
<dbReference type="RefSeq" id="WP_229534954.1">
    <property type="nucleotide sequence ID" value="NZ_JAJHJB010000011.1"/>
</dbReference>
<evidence type="ECO:0000259" key="2">
    <source>
        <dbReference type="Pfam" id="PF04961"/>
    </source>
</evidence>
<keyword evidence="1" id="KW-0472">Membrane</keyword>
<sequence length="207" mass="22128">MLIDKSITGFLVELKSDSPAPGGGSAAALVGAIGAALGIMVGNLTVGSAKYETVHEQCKRLSLDFEERLAALEKYIDEDTEAFTQVMKAYKLPKNTDEEKQVRTKVIQESLKAASTLPFTVAKACLDVLELSGKILSIGNVNAASDAAVAGRMAEAAMWSAIYNVRINLGSIKDADFVADMTSRVEDIVARSEVLMDQLVKTANEKI</sequence>
<name>A0ABS8HRB8_9FIRM</name>
<evidence type="ECO:0000313" key="4">
    <source>
        <dbReference type="Proteomes" id="UP001165492"/>
    </source>
</evidence>
<reference evidence="3" key="1">
    <citation type="submission" date="2021-11" db="EMBL/GenBank/DDBJ databases">
        <title>Description of a new species Pelosinus isolated from the bottom sediments of Lake Baikal.</title>
        <authorList>
            <person name="Zakharyuk A."/>
        </authorList>
    </citation>
    <scope>NUCLEOTIDE SEQUENCE</scope>
    <source>
        <strain evidence="3">Bkl1</strain>
    </source>
</reference>
<feature type="domain" description="Cyclodeaminase/cyclohydrolase" evidence="2">
    <location>
        <begin position="6"/>
        <end position="186"/>
    </location>
</feature>
<protein>
    <submittedName>
        <fullName evidence="3">Cyclodeaminase/cyclohydrolase family protein</fullName>
    </submittedName>
</protein>
<keyword evidence="1" id="KW-1133">Transmembrane helix</keyword>
<proteinExistence type="predicted"/>
<organism evidence="3 4">
    <name type="scientific">Pelosinus baikalensis</name>
    <dbReference type="NCBI Taxonomy" id="2892015"/>
    <lineage>
        <taxon>Bacteria</taxon>
        <taxon>Bacillati</taxon>
        <taxon>Bacillota</taxon>
        <taxon>Negativicutes</taxon>
        <taxon>Selenomonadales</taxon>
        <taxon>Sporomusaceae</taxon>
        <taxon>Pelosinus</taxon>
    </lineage>
</organism>
<dbReference type="Gene3D" id="1.20.120.680">
    <property type="entry name" value="Formiminotetrahydrofolate cyclodeaminase monomer, up-and-down helical bundle"/>
    <property type="match status" value="1"/>
</dbReference>
<accession>A0ABS8HRB8</accession>
<feature type="transmembrane region" description="Helical" evidence="1">
    <location>
        <begin position="20"/>
        <end position="41"/>
    </location>
</feature>
<dbReference type="InterPro" id="IPR036178">
    <property type="entry name" value="Formintransfe-cycloase-like_sf"/>
</dbReference>
<dbReference type="SUPFAM" id="SSF101262">
    <property type="entry name" value="Methenyltetrahydrofolate cyclohydrolase-like"/>
    <property type="match status" value="1"/>
</dbReference>
<dbReference type="InterPro" id="IPR007044">
    <property type="entry name" value="Cyclodeamin/CycHdrlase"/>
</dbReference>
<dbReference type="Proteomes" id="UP001165492">
    <property type="component" value="Unassembled WGS sequence"/>
</dbReference>